<evidence type="ECO:0000313" key="3">
    <source>
        <dbReference type="Proteomes" id="UP000054321"/>
    </source>
</evidence>
<dbReference type="Proteomes" id="UP000054321">
    <property type="component" value="Unassembled WGS sequence"/>
</dbReference>
<dbReference type="HOGENOM" id="CLU_012466_1_0_1"/>
<dbReference type="GO" id="GO:0012506">
    <property type="term" value="C:vesicle membrane"/>
    <property type="evidence" value="ECO:0007669"/>
    <property type="project" value="TreeGrafter"/>
</dbReference>
<dbReference type="EMBL" id="KN832871">
    <property type="protein sequence ID" value="KIN06721.1"/>
    <property type="molecule type" value="Genomic_DNA"/>
</dbReference>
<evidence type="ECO:0000256" key="1">
    <source>
        <dbReference type="SAM" id="MobiDB-lite"/>
    </source>
</evidence>
<keyword evidence="3" id="KW-1185">Reference proteome</keyword>
<dbReference type="GO" id="GO:0005509">
    <property type="term" value="F:calcium ion binding"/>
    <property type="evidence" value="ECO:0007669"/>
    <property type="project" value="InterPro"/>
</dbReference>
<evidence type="ECO:0008006" key="4">
    <source>
        <dbReference type="Google" id="ProtNLM"/>
    </source>
</evidence>
<dbReference type="STRING" id="913774.A0A0C3HES7"/>
<proteinExistence type="predicted"/>
<dbReference type="PANTHER" id="PTHR10502">
    <property type="entry name" value="ANNEXIN"/>
    <property type="match status" value="1"/>
</dbReference>
<feature type="region of interest" description="Disordered" evidence="1">
    <location>
        <begin position="149"/>
        <end position="224"/>
    </location>
</feature>
<feature type="compositionally biased region" description="Polar residues" evidence="1">
    <location>
        <begin position="215"/>
        <end position="224"/>
    </location>
</feature>
<dbReference type="AlphaFoldDB" id="A0A0C3HES7"/>
<accession>A0A0C3HES7</accession>
<dbReference type="Gene3D" id="1.10.220.10">
    <property type="entry name" value="Annexin"/>
    <property type="match status" value="3"/>
</dbReference>
<feature type="compositionally biased region" description="Basic and acidic residues" evidence="1">
    <location>
        <begin position="163"/>
        <end position="173"/>
    </location>
</feature>
<organism evidence="2 3">
    <name type="scientific">Oidiodendron maius (strain Zn)</name>
    <dbReference type="NCBI Taxonomy" id="913774"/>
    <lineage>
        <taxon>Eukaryota</taxon>
        <taxon>Fungi</taxon>
        <taxon>Dikarya</taxon>
        <taxon>Ascomycota</taxon>
        <taxon>Pezizomycotina</taxon>
        <taxon>Leotiomycetes</taxon>
        <taxon>Leotiomycetes incertae sedis</taxon>
        <taxon>Myxotrichaceae</taxon>
        <taxon>Oidiodendron</taxon>
    </lineage>
</organism>
<dbReference type="InterPro" id="IPR037104">
    <property type="entry name" value="Annexin_sf"/>
</dbReference>
<dbReference type="GO" id="GO:0005544">
    <property type="term" value="F:calcium-dependent phospholipid binding"/>
    <property type="evidence" value="ECO:0007669"/>
    <property type="project" value="InterPro"/>
</dbReference>
<gene>
    <name evidence="2" type="ORF">OIDMADRAFT_101373</name>
</gene>
<reference evidence="2 3" key="1">
    <citation type="submission" date="2014-04" db="EMBL/GenBank/DDBJ databases">
        <authorList>
            <consortium name="DOE Joint Genome Institute"/>
            <person name="Kuo A."/>
            <person name="Martino E."/>
            <person name="Perotto S."/>
            <person name="Kohler A."/>
            <person name="Nagy L.G."/>
            <person name="Floudas D."/>
            <person name="Copeland A."/>
            <person name="Barry K.W."/>
            <person name="Cichocki N."/>
            <person name="Veneault-Fourrey C."/>
            <person name="LaButti K."/>
            <person name="Lindquist E.A."/>
            <person name="Lipzen A."/>
            <person name="Lundell T."/>
            <person name="Morin E."/>
            <person name="Murat C."/>
            <person name="Sun H."/>
            <person name="Tunlid A."/>
            <person name="Henrissat B."/>
            <person name="Grigoriev I.V."/>
            <person name="Hibbett D.S."/>
            <person name="Martin F."/>
            <person name="Nordberg H.P."/>
            <person name="Cantor M.N."/>
            <person name="Hua S.X."/>
        </authorList>
    </citation>
    <scope>NUCLEOTIDE SEQUENCE [LARGE SCALE GENOMIC DNA]</scope>
    <source>
        <strain evidence="2 3">Zn</strain>
    </source>
</reference>
<dbReference type="OrthoDB" id="2134400at2759"/>
<feature type="compositionally biased region" description="Basic and acidic residues" evidence="1">
    <location>
        <begin position="18"/>
        <end position="39"/>
    </location>
</feature>
<reference evidence="3" key="2">
    <citation type="submission" date="2015-01" db="EMBL/GenBank/DDBJ databases">
        <title>Evolutionary Origins and Diversification of the Mycorrhizal Mutualists.</title>
        <authorList>
            <consortium name="DOE Joint Genome Institute"/>
            <consortium name="Mycorrhizal Genomics Consortium"/>
            <person name="Kohler A."/>
            <person name="Kuo A."/>
            <person name="Nagy L.G."/>
            <person name="Floudas D."/>
            <person name="Copeland A."/>
            <person name="Barry K.W."/>
            <person name="Cichocki N."/>
            <person name="Veneault-Fourrey C."/>
            <person name="LaButti K."/>
            <person name="Lindquist E.A."/>
            <person name="Lipzen A."/>
            <person name="Lundell T."/>
            <person name="Morin E."/>
            <person name="Murat C."/>
            <person name="Riley R."/>
            <person name="Ohm R."/>
            <person name="Sun H."/>
            <person name="Tunlid A."/>
            <person name="Henrissat B."/>
            <person name="Grigoriev I.V."/>
            <person name="Hibbett D.S."/>
            <person name="Martin F."/>
        </authorList>
    </citation>
    <scope>NUCLEOTIDE SEQUENCE [LARGE SCALE GENOMIC DNA]</scope>
    <source>
        <strain evidence="3">Zn</strain>
    </source>
</reference>
<feature type="region of interest" description="Disordered" evidence="1">
    <location>
        <begin position="1"/>
        <end position="121"/>
    </location>
</feature>
<dbReference type="SUPFAM" id="SSF47874">
    <property type="entry name" value="Annexin"/>
    <property type="match status" value="1"/>
</dbReference>
<dbReference type="GO" id="GO:0001786">
    <property type="term" value="F:phosphatidylserine binding"/>
    <property type="evidence" value="ECO:0007669"/>
    <property type="project" value="TreeGrafter"/>
</dbReference>
<evidence type="ECO:0000313" key="2">
    <source>
        <dbReference type="EMBL" id="KIN06721.1"/>
    </source>
</evidence>
<protein>
    <recommendedName>
        <fullName evidence="4">Annexin</fullName>
    </recommendedName>
</protein>
<sequence>MSLDPRDSQRRGRSRSPGGRERDRSSTRADAEWDRERVRAPSPPTARYGDDPRDRDYDYDEPDPRERDPRDRDPPERDPRERDRRERDSRDDRRRYDDEVDQTKYVEPSSPPKLTAYAEPKQWEYAKTDEKITYTRNPVMAVVPRTASPPQAYVSSGRSRYKTTPEYRGDSARSSKTTVVTVEPGSRNRRRDSSPVIQTRKRDTSPAPGLMPRTHSLSVSTTHHGSATLSLANAPGSPLQEAYHGTYQSISPMPSPLMIAATPHTDLNIIEAISPVSSGDEGDGFANKKNRRARFHDPEEEATMLARALKGDKRSPDTEPLVDVLPGLTHDQVLELRVQYKKIVKTGSDKKGVNIAKHIKMRLKDEDPGLMKACYACALGKWESEAYWANFWYQGEKSRRELLIESLMGRTAAEIREIKDSFRDKKYHDSLTKCMKMELKEDKFKKAVLLVLEEKKVDERPGDRIDRHLVADDVQDLHKAVRSEKGGETAMISIVVVRTDAHLREVLRLYEETYKANFAREMLKKSGNLVGETLAHILNGVINKPVRDALLINHALSLSRSDSLRTELLVSRLVRYHWDRPHMELVKKEYRARYGVDMQIAVKEGTKGECGRFCEMLCVRRMGDEVRRLERVEEVTYVRR</sequence>
<name>A0A0C3HES7_OIDMZ</name>
<feature type="compositionally biased region" description="Basic and acidic residues" evidence="1">
    <location>
        <begin position="48"/>
        <end position="104"/>
    </location>
</feature>
<dbReference type="GO" id="GO:0005737">
    <property type="term" value="C:cytoplasm"/>
    <property type="evidence" value="ECO:0007669"/>
    <property type="project" value="TreeGrafter"/>
</dbReference>
<dbReference type="PANTHER" id="PTHR10502:SF107">
    <property type="entry name" value="ANNEXIN ANXC4 (AFU_ORTHOLOGUE AFUA_3G07020)"/>
    <property type="match status" value="1"/>
</dbReference>
<feature type="compositionally biased region" description="Basic and acidic residues" evidence="1">
    <location>
        <begin position="1"/>
        <end position="10"/>
    </location>
</feature>
<dbReference type="GO" id="GO:0005634">
    <property type="term" value="C:nucleus"/>
    <property type="evidence" value="ECO:0007669"/>
    <property type="project" value="TreeGrafter"/>
</dbReference>
<dbReference type="InParanoid" id="A0A0C3HES7"/>
<dbReference type="GO" id="GO:0005886">
    <property type="term" value="C:plasma membrane"/>
    <property type="evidence" value="ECO:0007669"/>
    <property type="project" value="TreeGrafter"/>
</dbReference>